<dbReference type="Proteomes" id="UP000748752">
    <property type="component" value="Unassembled WGS sequence"/>
</dbReference>
<dbReference type="EMBL" id="NRRV01000022">
    <property type="protein sequence ID" value="MBK1631145.1"/>
    <property type="molecule type" value="Genomic_DNA"/>
</dbReference>
<dbReference type="PANTHER" id="PTHR16222">
    <property type="entry name" value="ADP-RIBOSYLGLYCOHYDROLASE"/>
    <property type="match status" value="1"/>
</dbReference>
<organism evidence="3 4">
    <name type="scientific">Thiohalocapsa halophila</name>
    <dbReference type="NCBI Taxonomy" id="69359"/>
    <lineage>
        <taxon>Bacteria</taxon>
        <taxon>Pseudomonadati</taxon>
        <taxon>Pseudomonadota</taxon>
        <taxon>Gammaproteobacteria</taxon>
        <taxon>Chromatiales</taxon>
        <taxon>Chromatiaceae</taxon>
        <taxon>Thiohalocapsa</taxon>
    </lineage>
</organism>
<dbReference type="SUPFAM" id="SSF101478">
    <property type="entry name" value="ADP-ribosylglycohydrolase"/>
    <property type="match status" value="1"/>
</dbReference>
<dbReference type="InterPro" id="IPR050792">
    <property type="entry name" value="ADP-ribosylglycohydrolase"/>
</dbReference>
<dbReference type="InterPro" id="IPR011990">
    <property type="entry name" value="TPR-like_helical_dom_sf"/>
</dbReference>
<dbReference type="Pfam" id="PF13424">
    <property type="entry name" value="TPR_12"/>
    <property type="match status" value="1"/>
</dbReference>
<dbReference type="Gene3D" id="1.10.4080.10">
    <property type="entry name" value="ADP-ribosylation/Crystallin J1"/>
    <property type="match status" value="1"/>
</dbReference>
<keyword evidence="4" id="KW-1185">Reference proteome</keyword>
<dbReference type="Pfam" id="PF03747">
    <property type="entry name" value="ADP_ribosyl_GH"/>
    <property type="match status" value="1"/>
</dbReference>
<keyword evidence="2" id="KW-0378">Hydrolase</keyword>
<evidence type="ECO:0000313" key="3">
    <source>
        <dbReference type="EMBL" id="MBK1631145.1"/>
    </source>
</evidence>
<sequence>MPSIFEQTGQPTQHSLADRELDLFQNRDTVIRHFLGAIHEADPRPKIIFLAGSGGSGKSLLQRFLLRNCCMRIAPDEWNAACAQTTDAKALVSYLSQTGKPVPAAQIDFGQEPREENRPKECHSALLMLKRQLAGYGIRFPRFDFGAICYLKKSGLNFGNRLHELFPENELGLASDIADFLFDLPILKTGRAVFDLIDRRTDQLLSEKLFARRLAKDEALAILEMPAEPQLANMLPKLFAEDVNQALHDVEEQQRIVLMFDTHESFWEGTARVYGTRLAGRYLAQDSWLRRLLGHLDLHAGCLPIVSGRDRPLWADAADARIPDSFLKVFTVGNLSDDDADVYLQSSGVLEAPLRRAIAEYASVCPGQVHPQFLALCADAAGAAQRHSKHLDCDAFARLPSLAEREMAMVRRFLYWIEPNVEKAVVFLAAARTFDLPLYQHLAADLCFAGTTLDFERVIPYSFIACRSPPSELAGGRPVYEMHRLLRRILSKVRRAEVQEAHTSLIGYYNRKAKLGDYLARLEAVYHVNQIAPVKGLRQLVSALRSEVEIHRYDRCRTIIALLTDIQIPETYDRGDLWYLLARANLGLGNLQEVEETRERLPTGSACRALIESELLLVKGQLQEAERLTFQALRSASPEDQGDLLYRLSEIKLYLGKFREGVKLSLTGKALSRASTSAPDSVRWRNVLGEFLFYGGDVEQAAREFTGALQDSEASALPTDLALKARLLSHLAGLIRETQHQWAAALALHQKAADLRRATGDIRGEICSLHGIGKAYRGLKQYEEALGWLGKAERFASTLGELVLLGKVYLTQAECLIGKRQYFDALIRLRRALSLFRHCDTPYDIAHTMLVLAEYWRQRGRHLRWHVFLEEARRMIEAGQFYALYKMFPAARLIQPEVIATGIRYYALGDALGVPWEGCSRRDVNSKEIGMFPRREDWESGATSDDTAQLLVLAELLAESGCEVTAREFVVLLARELPNMRGVGPSTRAAVQAFIDTGRVGANGGCTNGAAMRALPIGWIVPCHKASLRREVVYRLSKVTHGDMHAVASACVIAAMASLSVESASRDAVVAAGRGESRWLRRHGWLSEQAERAILSGRRSLYETISENSELDPVRMVSEVIRIIVGARSLEDALLESVQNGGDTDTRAALVGGILAPIYGPTPGVLAWQEKARLPDAERIATVAQRLCAERCGHYR</sequence>
<evidence type="ECO:0000256" key="1">
    <source>
        <dbReference type="ARBA" id="ARBA00010702"/>
    </source>
</evidence>
<dbReference type="Gene3D" id="1.25.40.10">
    <property type="entry name" value="Tetratricopeptide repeat domain"/>
    <property type="match status" value="2"/>
</dbReference>
<comment type="similarity">
    <text evidence="1">Belongs to the ADP-ribosylglycohydrolase family.</text>
</comment>
<dbReference type="InterPro" id="IPR005502">
    <property type="entry name" value="Ribosyl_crysJ1"/>
</dbReference>
<protein>
    <recommendedName>
        <fullName evidence="5">Tetratricopeptide repeat protein</fullName>
    </recommendedName>
</protein>
<dbReference type="InterPro" id="IPR036705">
    <property type="entry name" value="Ribosyl_crysJ1_sf"/>
</dbReference>
<proteinExistence type="inferred from homology"/>
<reference evidence="3 4" key="1">
    <citation type="journal article" date="2020" name="Microorganisms">
        <title>Osmotic Adaptation and Compatible Solute Biosynthesis of Phototrophic Bacteria as Revealed from Genome Analyses.</title>
        <authorList>
            <person name="Imhoff J.F."/>
            <person name="Rahn T."/>
            <person name="Kunzel S."/>
            <person name="Keller A."/>
            <person name="Neulinger S.C."/>
        </authorList>
    </citation>
    <scope>NUCLEOTIDE SEQUENCE [LARGE SCALE GENOMIC DNA]</scope>
    <source>
        <strain evidence="3 4">DSM 6210</strain>
    </source>
</reference>
<dbReference type="SUPFAM" id="SSF52540">
    <property type="entry name" value="P-loop containing nucleoside triphosphate hydrolases"/>
    <property type="match status" value="1"/>
</dbReference>
<dbReference type="PANTHER" id="PTHR16222:SF24">
    <property type="entry name" value="ADP-RIBOSYLHYDROLASE ARH3"/>
    <property type="match status" value="1"/>
</dbReference>
<gene>
    <name evidence="3" type="ORF">CKO31_10395</name>
</gene>
<evidence type="ECO:0000313" key="4">
    <source>
        <dbReference type="Proteomes" id="UP000748752"/>
    </source>
</evidence>
<accession>A0ABS1CGU5</accession>
<evidence type="ECO:0000256" key="2">
    <source>
        <dbReference type="ARBA" id="ARBA00022801"/>
    </source>
</evidence>
<comment type="caution">
    <text evidence="3">The sequence shown here is derived from an EMBL/GenBank/DDBJ whole genome shotgun (WGS) entry which is preliminary data.</text>
</comment>
<evidence type="ECO:0008006" key="5">
    <source>
        <dbReference type="Google" id="ProtNLM"/>
    </source>
</evidence>
<dbReference type="InterPro" id="IPR027417">
    <property type="entry name" value="P-loop_NTPase"/>
</dbReference>
<name>A0ABS1CGU5_9GAMM</name>
<dbReference type="SUPFAM" id="SSF48452">
    <property type="entry name" value="TPR-like"/>
    <property type="match status" value="1"/>
</dbReference>
<dbReference type="RefSeq" id="WP_200236873.1">
    <property type="nucleotide sequence ID" value="NZ_NRRV01000022.1"/>
</dbReference>